<gene>
    <name evidence="1" type="ORF">BN9_054850</name>
</gene>
<evidence type="ECO:0000313" key="1">
    <source>
        <dbReference type="EMBL" id="CCI10057.1"/>
    </source>
</evidence>
<organism evidence="1 2">
    <name type="scientific">Albugo candida</name>
    <dbReference type="NCBI Taxonomy" id="65357"/>
    <lineage>
        <taxon>Eukaryota</taxon>
        <taxon>Sar</taxon>
        <taxon>Stramenopiles</taxon>
        <taxon>Oomycota</taxon>
        <taxon>Peronosporomycetes</taxon>
        <taxon>Albuginales</taxon>
        <taxon>Albuginaceae</taxon>
        <taxon>Albugo</taxon>
    </lineage>
</organism>
<protein>
    <submittedName>
        <fullName evidence="1">Uncharacterized protein</fullName>
    </submittedName>
</protein>
<dbReference type="EMBL" id="CAIX01000076">
    <property type="protein sequence ID" value="CCI10057.1"/>
    <property type="molecule type" value="Genomic_DNA"/>
</dbReference>
<keyword evidence="2" id="KW-1185">Reference proteome</keyword>
<dbReference type="Proteomes" id="UP000053237">
    <property type="component" value="Unassembled WGS sequence"/>
</dbReference>
<name>A0A024FT58_9STRA</name>
<reference evidence="1 2" key="1">
    <citation type="submission" date="2012-05" db="EMBL/GenBank/DDBJ databases">
        <title>Recombination and specialization in a pathogen metapopulation.</title>
        <authorList>
            <person name="Gardiner A."/>
            <person name="Kemen E."/>
            <person name="Schultz-Larsen T."/>
            <person name="MacLean D."/>
            <person name="Van Oosterhout C."/>
            <person name="Jones J.D.G."/>
        </authorList>
    </citation>
    <scope>NUCLEOTIDE SEQUENCE [LARGE SCALE GENOMIC DNA]</scope>
    <source>
        <strain evidence="1 2">Ac Nc2</strain>
    </source>
</reference>
<dbReference type="AlphaFoldDB" id="A0A024FT58"/>
<dbReference type="OrthoDB" id="123609at2759"/>
<dbReference type="InParanoid" id="A0A024FT58"/>
<proteinExistence type="predicted"/>
<sequence length="211" mass="24552">MWTWEEDERMRGAQETGVFQSACSRSFGSSRMEMGALLHTPPPVQAPVPRVTHFQSSRYRQHQEYAAMRHGQPIVQAQMPQKAPIPPSTPLCHYSPRAVGVKVPDSRQRKRSIRSFDGKKPMQYEGLDSGFLDRGHRCVRQLVLAQMECGFDWSEEVKANLLRHYLIGNAERYYHKQLATWWQQQPMLQYVMDVCTRLFEPLSLKLKQPSY</sequence>
<comment type="caution">
    <text evidence="1">The sequence shown here is derived from an EMBL/GenBank/DDBJ whole genome shotgun (WGS) entry which is preliminary data.</text>
</comment>
<evidence type="ECO:0000313" key="2">
    <source>
        <dbReference type="Proteomes" id="UP000053237"/>
    </source>
</evidence>
<accession>A0A024FT58</accession>